<dbReference type="PaxDb" id="469381-Dpep_1528"/>
<name>D2Z7V7_9BACT</name>
<accession>D2Z7V7</accession>
<dbReference type="Proteomes" id="UP000006427">
    <property type="component" value="Unassembled WGS sequence"/>
</dbReference>
<dbReference type="AlphaFoldDB" id="D2Z7V7"/>
<comment type="caution">
    <text evidence="1">The sequence shown here is derived from an EMBL/GenBank/DDBJ whole genome shotgun (WGS) entry which is preliminary data.</text>
</comment>
<organism evidence="1 2">
    <name type="scientific">Dethiosulfovibrio peptidovorans DSM 11002</name>
    <dbReference type="NCBI Taxonomy" id="469381"/>
    <lineage>
        <taxon>Bacteria</taxon>
        <taxon>Thermotogati</taxon>
        <taxon>Synergistota</taxon>
        <taxon>Synergistia</taxon>
        <taxon>Synergistales</taxon>
        <taxon>Dethiosulfovibrionaceae</taxon>
        <taxon>Dethiosulfovibrio</taxon>
    </lineage>
</organism>
<proteinExistence type="predicted"/>
<evidence type="ECO:0000313" key="1">
    <source>
        <dbReference type="EMBL" id="EFC91554.1"/>
    </source>
</evidence>
<evidence type="ECO:0000313" key="2">
    <source>
        <dbReference type="Proteomes" id="UP000006427"/>
    </source>
</evidence>
<dbReference type="InterPro" id="IPR021804">
    <property type="entry name" value="DUF3375"/>
</dbReference>
<gene>
    <name evidence="1" type="ORF">Dpep_1528</name>
</gene>
<dbReference type="eggNOG" id="COG4942">
    <property type="taxonomic scope" value="Bacteria"/>
</dbReference>
<keyword evidence="2" id="KW-1185">Reference proteome</keyword>
<dbReference type="EMBL" id="ABTR02000001">
    <property type="protein sequence ID" value="EFC91554.1"/>
    <property type="molecule type" value="Genomic_DNA"/>
</dbReference>
<dbReference type="STRING" id="469381.Dpep_1528"/>
<protein>
    <submittedName>
        <fullName evidence="1">Cytoplasmic protein</fullName>
    </submittedName>
</protein>
<sequence>MQLECSYIHSLTYRNFWKGILMDLDYRTLEYLRQNHPAWRLLRAQNAPLIASFLYRVFVAPNIRVISQSDLAEMLEDDLFVLRQNAGTDRFPGTALGYLNDWSDNDKGWLRKFYPSGTDEPHFDLTPATEKALVWLESLIERVFVGTESRLLTLFELLRQMSEGTEADPDIRVAELRKRRDEIDDEIGRVLSGEVSLLDDTALKDRFQQFVQIARALLSDFREVEHNFRSLDRRVRERIALWDGSKGALLEEIMGERDAISSSDQGRSFQAFWDFLMSQSRQEELTSYLDHVLSLDPIAEMEPEPRLRRVHYDWLEAGEHAQRTVARLSEQLRRFLDDQAWLENRRIMDILHSVESHAVALRDEHPSGGFTYMDETSPTVDLPMEKPLYKAPFKPLLDQVILEEGHSDLDMDELYSQVIIDRDALSRNIRRELQTRGQISLGEVIALNPLRQGLTELVAYLDLSSLWPYVVVDEEEKEKVCWRNEDGAFRSAIMPRIILARSR</sequence>
<dbReference type="Pfam" id="PF11855">
    <property type="entry name" value="DUF3375"/>
    <property type="match status" value="1"/>
</dbReference>
<reference evidence="1 2" key="1">
    <citation type="journal article" date="2010" name="Stand. Genomic Sci.">
        <title>Permanent draft genome sequence of Dethiosulfovibrio peptidovorans type strain (SEBR 4207).</title>
        <authorList>
            <person name="Labutti K."/>
            <person name="Mayilraj S."/>
            <person name="Clum A."/>
            <person name="Lucas S."/>
            <person name="Glavina Del Rio T."/>
            <person name="Nolan M."/>
            <person name="Tice H."/>
            <person name="Cheng J.F."/>
            <person name="Pitluck S."/>
            <person name="Liolios K."/>
            <person name="Ivanova N."/>
            <person name="Mavromatis K."/>
            <person name="Mikhailova N."/>
            <person name="Pati A."/>
            <person name="Goodwin L."/>
            <person name="Chen A."/>
            <person name="Palaniappan K."/>
            <person name="Land M."/>
            <person name="Hauser L."/>
            <person name="Chang Y.J."/>
            <person name="Jeffries C.D."/>
            <person name="Rohde M."/>
            <person name="Spring S."/>
            <person name="Goker M."/>
            <person name="Woyke T."/>
            <person name="Bristow J."/>
            <person name="Eisen J.A."/>
            <person name="Markowitz V."/>
            <person name="Hugenholtz P."/>
            <person name="Kyrpides N.C."/>
            <person name="Klenk H.P."/>
            <person name="Lapidus A."/>
        </authorList>
    </citation>
    <scope>NUCLEOTIDE SEQUENCE [LARGE SCALE GENOMIC DNA]</scope>
    <source>
        <strain evidence="1 2">DSM 11002</strain>
    </source>
</reference>